<dbReference type="RefSeq" id="WP_035134437.1">
    <property type="nucleotide sequence ID" value="NZ_JRLV01000014.1"/>
</dbReference>
<dbReference type="PANTHER" id="PTHR37299">
    <property type="entry name" value="TRANSCRIPTIONAL REGULATOR-RELATED"/>
    <property type="match status" value="1"/>
</dbReference>
<dbReference type="EMBL" id="JRLV01000014">
    <property type="protein sequence ID" value="KGO79889.1"/>
    <property type="molecule type" value="Genomic_DNA"/>
</dbReference>
<dbReference type="Proteomes" id="UP000030129">
    <property type="component" value="Unassembled WGS sequence"/>
</dbReference>
<dbReference type="PANTHER" id="PTHR37299:SF1">
    <property type="entry name" value="STAGE 0 SPORULATION PROTEIN A HOMOLOG"/>
    <property type="match status" value="1"/>
</dbReference>
<name>A0A0A2LIY5_9FLAO</name>
<dbReference type="Pfam" id="PF00072">
    <property type="entry name" value="Response_reg"/>
    <property type="match status" value="1"/>
</dbReference>
<dbReference type="Gene3D" id="2.40.50.1020">
    <property type="entry name" value="LytTr DNA-binding domain"/>
    <property type="match status" value="1"/>
</dbReference>
<dbReference type="STRING" id="1406840.Q763_11840"/>
<organism evidence="4 5">
    <name type="scientific">Flavobacterium beibuense F44-8</name>
    <dbReference type="NCBI Taxonomy" id="1406840"/>
    <lineage>
        <taxon>Bacteria</taxon>
        <taxon>Pseudomonadati</taxon>
        <taxon>Bacteroidota</taxon>
        <taxon>Flavobacteriia</taxon>
        <taxon>Flavobacteriales</taxon>
        <taxon>Flavobacteriaceae</taxon>
        <taxon>Flavobacterium</taxon>
    </lineage>
</organism>
<accession>A0A0A2LIY5</accession>
<feature type="domain" description="Response regulatory" evidence="2">
    <location>
        <begin position="3"/>
        <end position="114"/>
    </location>
</feature>
<dbReference type="GO" id="GO:0003677">
    <property type="term" value="F:DNA binding"/>
    <property type="evidence" value="ECO:0007669"/>
    <property type="project" value="InterPro"/>
</dbReference>
<feature type="domain" description="HTH LytTR-type" evidence="3">
    <location>
        <begin position="138"/>
        <end position="226"/>
    </location>
</feature>
<dbReference type="Gene3D" id="3.40.50.2300">
    <property type="match status" value="1"/>
</dbReference>
<dbReference type="PROSITE" id="PS50930">
    <property type="entry name" value="HTH_LYTTR"/>
    <property type="match status" value="1"/>
</dbReference>
<dbReference type="eggNOG" id="COG3279">
    <property type="taxonomic scope" value="Bacteria"/>
</dbReference>
<reference evidence="4 5" key="1">
    <citation type="submission" date="2013-09" db="EMBL/GenBank/DDBJ databases">
        <authorList>
            <person name="Zeng Z."/>
            <person name="Chen C."/>
        </authorList>
    </citation>
    <scope>NUCLEOTIDE SEQUENCE [LARGE SCALE GENOMIC DNA]</scope>
    <source>
        <strain evidence="4 5">F44-8</strain>
    </source>
</reference>
<protein>
    <submittedName>
        <fullName evidence="4">LytTR family transcriptional regulator</fullName>
    </submittedName>
</protein>
<comment type="caution">
    <text evidence="4">The sequence shown here is derived from an EMBL/GenBank/DDBJ whole genome shotgun (WGS) entry which is preliminary data.</text>
</comment>
<feature type="modified residue" description="4-aspartylphosphate" evidence="1">
    <location>
        <position position="54"/>
    </location>
</feature>
<evidence type="ECO:0000259" key="2">
    <source>
        <dbReference type="PROSITE" id="PS50110"/>
    </source>
</evidence>
<keyword evidence="1" id="KW-0597">Phosphoprotein</keyword>
<dbReference type="PROSITE" id="PS50110">
    <property type="entry name" value="RESPONSE_REGULATORY"/>
    <property type="match status" value="1"/>
</dbReference>
<evidence type="ECO:0000313" key="5">
    <source>
        <dbReference type="Proteomes" id="UP000030129"/>
    </source>
</evidence>
<sequence>MIRAIAIDDEPLALQVTSHFCSQAEGVDLVRTFTKISDAAAYLKKHPVDLLFLDIQMPGKNGLEFYRSIGTELPVIFTTAYSQYAVEGFNVNAIDYLLKPFSLERFLQALDKAKKQLQQNTTEHPHLVIRANYKLQRVDFDNIMLIEGLDDYIKIHLQDKTSLVTRMPMKGIAEKLPSSDFVRVHRSYIVPVKKVMSIYNNTIKMDDFVIPIGNTYRKEVSKHFSL</sequence>
<dbReference type="InterPro" id="IPR007492">
    <property type="entry name" value="LytTR_DNA-bd_dom"/>
</dbReference>
<dbReference type="Pfam" id="PF04397">
    <property type="entry name" value="LytTR"/>
    <property type="match status" value="1"/>
</dbReference>
<gene>
    <name evidence="4" type="ORF">Q763_11840</name>
</gene>
<dbReference type="AlphaFoldDB" id="A0A0A2LIY5"/>
<dbReference type="InterPro" id="IPR011006">
    <property type="entry name" value="CheY-like_superfamily"/>
</dbReference>
<dbReference type="SUPFAM" id="SSF52172">
    <property type="entry name" value="CheY-like"/>
    <property type="match status" value="1"/>
</dbReference>
<proteinExistence type="predicted"/>
<evidence type="ECO:0000313" key="4">
    <source>
        <dbReference type="EMBL" id="KGO79889.1"/>
    </source>
</evidence>
<evidence type="ECO:0000259" key="3">
    <source>
        <dbReference type="PROSITE" id="PS50930"/>
    </source>
</evidence>
<dbReference type="SMART" id="SM00448">
    <property type="entry name" value="REC"/>
    <property type="match status" value="1"/>
</dbReference>
<dbReference type="InterPro" id="IPR046947">
    <property type="entry name" value="LytR-like"/>
</dbReference>
<dbReference type="GO" id="GO:0000156">
    <property type="term" value="F:phosphorelay response regulator activity"/>
    <property type="evidence" value="ECO:0007669"/>
    <property type="project" value="InterPro"/>
</dbReference>
<keyword evidence="5" id="KW-1185">Reference proteome</keyword>
<evidence type="ECO:0000256" key="1">
    <source>
        <dbReference type="PROSITE-ProRule" id="PRU00169"/>
    </source>
</evidence>
<dbReference type="SMART" id="SM00850">
    <property type="entry name" value="LytTR"/>
    <property type="match status" value="1"/>
</dbReference>
<dbReference type="InterPro" id="IPR001789">
    <property type="entry name" value="Sig_transdc_resp-reg_receiver"/>
</dbReference>